<sequence>MAEPAPSALALARLRALGGASAETSTAVSAAARAAGREIVLAPGAAGQVALLTWPADIDLAEQADHSLWATPSTALQLTFAACVRLCWEDPHLHPYPGRVVAPERVFALLARVNARPDEAIPIFDNAPKRSLAWLRRAAWIDQDDEGVRFGVRLAALPDDDVAALRRVYEAMPGPQDEEAATPGDGAVPGREDEEAATPGDGAVPGREDEEAATPGDGAVPGREDEQAATPQDEVVPGREDEQAAAPEDGETADE</sequence>
<proteinExistence type="predicted"/>
<evidence type="ECO:0000313" key="3">
    <source>
        <dbReference type="Proteomes" id="UP001501442"/>
    </source>
</evidence>
<dbReference type="RefSeq" id="WP_345430478.1">
    <property type="nucleotide sequence ID" value="NZ_BAABHK010000002.1"/>
</dbReference>
<dbReference type="EMBL" id="BAABHK010000002">
    <property type="protein sequence ID" value="GAA4623719.1"/>
    <property type="molecule type" value="Genomic_DNA"/>
</dbReference>
<dbReference type="Proteomes" id="UP001501442">
    <property type="component" value="Unassembled WGS sequence"/>
</dbReference>
<accession>A0ABP8U8E9</accession>
<gene>
    <name evidence="2" type="ORF">GCM10023196_021020</name>
</gene>
<evidence type="ECO:0000313" key="2">
    <source>
        <dbReference type="EMBL" id="GAA4623719.1"/>
    </source>
</evidence>
<comment type="caution">
    <text evidence="2">The sequence shown here is derived from an EMBL/GenBank/DDBJ whole genome shotgun (WGS) entry which is preliminary data.</text>
</comment>
<feature type="region of interest" description="Disordered" evidence="1">
    <location>
        <begin position="172"/>
        <end position="255"/>
    </location>
</feature>
<keyword evidence="3" id="KW-1185">Reference proteome</keyword>
<evidence type="ECO:0000256" key="1">
    <source>
        <dbReference type="SAM" id="MobiDB-lite"/>
    </source>
</evidence>
<organism evidence="2 3">
    <name type="scientific">Actinoallomurus vinaceus</name>
    <dbReference type="NCBI Taxonomy" id="1080074"/>
    <lineage>
        <taxon>Bacteria</taxon>
        <taxon>Bacillati</taxon>
        <taxon>Actinomycetota</taxon>
        <taxon>Actinomycetes</taxon>
        <taxon>Streptosporangiales</taxon>
        <taxon>Thermomonosporaceae</taxon>
        <taxon>Actinoallomurus</taxon>
    </lineage>
</organism>
<protein>
    <submittedName>
        <fullName evidence="2">Uncharacterized protein</fullName>
    </submittedName>
</protein>
<name>A0ABP8U8E9_9ACTN</name>
<reference evidence="3" key="1">
    <citation type="journal article" date="2019" name="Int. J. Syst. Evol. Microbiol.">
        <title>The Global Catalogue of Microorganisms (GCM) 10K type strain sequencing project: providing services to taxonomists for standard genome sequencing and annotation.</title>
        <authorList>
            <consortium name="The Broad Institute Genomics Platform"/>
            <consortium name="The Broad Institute Genome Sequencing Center for Infectious Disease"/>
            <person name="Wu L."/>
            <person name="Ma J."/>
        </authorList>
    </citation>
    <scope>NUCLEOTIDE SEQUENCE [LARGE SCALE GENOMIC DNA]</scope>
    <source>
        <strain evidence="3">JCM 17939</strain>
    </source>
</reference>